<proteinExistence type="predicted"/>
<dbReference type="AlphaFoldDB" id="L0JZ64"/>
<reference evidence="2 3" key="1">
    <citation type="submission" date="2012-11" db="EMBL/GenBank/DDBJ databases">
        <title>FINISHED of Natronococcus occultus SP4, DSM 3396.</title>
        <authorList>
            <consortium name="DOE Joint Genome Institute"/>
            <person name="Eisen J."/>
            <person name="Huntemann M."/>
            <person name="Wei C.-L."/>
            <person name="Han J."/>
            <person name="Detter J.C."/>
            <person name="Han C."/>
            <person name="Tapia R."/>
            <person name="Chen A."/>
            <person name="Kyrpides N."/>
            <person name="Mavromatis K."/>
            <person name="Markowitz V."/>
            <person name="Szeto E."/>
            <person name="Ivanova N."/>
            <person name="Mikhailova N."/>
            <person name="Ovchinnikova G."/>
            <person name="Pagani I."/>
            <person name="Pati A."/>
            <person name="Goodwin L."/>
            <person name="Nordberg H.P."/>
            <person name="Cantor M.N."/>
            <person name="Hua S.X."/>
            <person name="Woyke T."/>
            <person name="Eisen J."/>
            <person name="Klenk H.-P."/>
            <person name="Klenk H.-P."/>
        </authorList>
    </citation>
    <scope>NUCLEOTIDE SEQUENCE [LARGE SCALE GENOMIC DNA]</scope>
    <source>
        <strain evidence="2 3">SP4</strain>
    </source>
</reference>
<gene>
    <name evidence="2" type="ORF">Natoc_1803</name>
</gene>
<dbReference type="RefSeq" id="WP_015321045.1">
    <property type="nucleotide sequence ID" value="NC_019974.1"/>
</dbReference>
<sequence>MLEHIFGFEERKMPLPVVLSTIGLIAMFAIGIVYRLVSVLVL</sequence>
<dbReference type="Proteomes" id="UP000010878">
    <property type="component" value="Chromosome"/>
</dbReference>
<name>L0JZ64_9EURY</name>
<keyword evidence="1" id="KW-0812">Transmembrane</keyword>
<accession>L0JZ64</accession>
<keyword evidence="1" id="KW-1133">Transmembrane helix</keyword>
<keyword evidence="1" id="KW-0472">Membrane</keyword>
<feature type="transmembrane region" description="Helical" evidence="1">
    <location>
        <begin position="15"/>
        <end position="37"/>
    </location>
</feature>
<protein>
    <submittedName>
        <fullName evidence="2">Uncharacterized protein</fullName>
    </submittedName>
</protein>
<evidence type="ECO:0000313" key="3">
    <source>
        <dbReference type="Proteomes" id="UP000010878"/>
    </source>
</evidence>
<organism evidence="2 3">
    <name type="scientific">Natronococcus occultus SP4</name>
    <dbReference type="NCBI Taxonomy" id="694430"/>
    <lineage>
        <taxon>Archaea</taxon>
        <taxon>Methanobacteriati</taxon>
        <taxon>Methanobacteriota</taxon>
        <taxon>Stenosarchaea group</taxon>
        <taxon>Halobacteria</taxon>
        <taxon>Halobacteriales</taxon>
        <taxon>Natrialbaceae</taxon>
        <taxon>Natronococcus</taxon>
    </lineage>
</organism>
<evidence type="ECO:0000313" key="2">
    <source>
        <dbReference type="EMBL" id="AGB37600.1"/>
    </source>
</evidence>
<dbReference type="KEGG" id="nou:Natoc_1803"/>
<dbReference type="HOGENOM" id="CLU_218567_1_0_2"/>
<evidence type="ECO:0000256" key="1">
    <source>
        <dbReference type="SAM" id="Phobius"/>
    </source>
</evidence>
<dbReference type="GeneID" id="80458428"/>
<keyword evidence="3" id="KW-1185">Reference proteome</keyword>
<dbReference type="EMBL" id="CP003929">
    <property type="protein sequence ID" value="AGB37600.1"/>
    <property type="molecule type" value="Genomic_DNA"/>
</dbReference>
<dbReference type="STRING" id="694430.Natoc_1803"/>